<dbReference type="RefSeq" id="XP_056767101.1">
    <property type="nucleotide sequence ID" value="XM_056908483.1"/>
</dbReference>
<evidence type="ECO:0000313" key="2">
    <source>
        <dbReference type="EMBL" id="KAJ5454145.1"/>
    </source>
</evidence>
<reference evidence="2" key="2">
    <citation type="journal article" date="2023" name="IMA Fungus">
        <title>Comparative genomic study of the Penicillium genus elucidates a diverse pangenome and 15 lateral gene transfer events.</title>
        <authorList>
            <person name="Petersen C."/>
            <person name="Sorensen T."/>
            <person name="Nielsen M.R."/>
            <person name="Sondergaard T.E."/>
            <person name="Sorensen J.L."/>
            <person name="Fitzpatrick D.A."/>
            <person name="Frisvad J.C."/>
            <person name="Nielsen K.L."/>
        </authorList>
    </citation>
    <scope>NUCLEOTIDE SEQUENCE</scope>
    <source>
        <strain evidence="2">IBT 16125</strain>
    </source>
</reference>
<sequence length="345" mass="38429">MGTMNWGIFWAFSLQNAIDAVPGESPLFVDYPGKKTPLAKEYLRVIPATGSGPTGKDDLLFQNLLAAEWAIYSFYQIGVESFTPSNFTRLGWPKSTYDRMVQIRDNEAGHVRIFQEQISNNSIKPGPCKYEYGFGGNPKSWLVLQTYLEVASMAFLTGLSNQADLNVSKSALMAIGQVESRHNAWSLIDVWNTSPFSGPSDTIYPYANQILDLTNNFIVSDSCPSENPVYPSPRQNLPQIEFYSNGTTARPGSDLQFAYKDPKNVPTFNDDKEYWAVFYHGVQKESVRYNPKENRVRIPPFDLDSGIIIVNIAEEKGAPTEDSVVAGPLIILEQPGILTKDISSV</sequence>
<keyword evidence="3" id="KW-1185">Reference proteome</keyword>
<feature type="chain" id="PRO_5042179716" evidence="1">
    <location>
        <begin position="21"/>
        <end position="345"/>
    </location>
</feature>
<feature type="signal peptide" evidence="1">
    <location>
        <begin position="1"/>
        <end position="20"/>
    </location>
</feature>
<gene>
    <name evidence="2" type="ORF">N7458_005101</name>
</gene>
<name>A0AAD6C952_9EURO</name>
<dbReference type="GeneID" id="81598726"/>
<dbReference type="Proteomes" id="UP001213681">
    <property type="component" value="Unassembled WGS sequence"/>
</dbReference>
<accession>A0AAD6C952</accession>
<keyword evidence="1" id="KW-0732">Signal</keyword>
<comment type="caution">
    <text evidence="2">The sequence shown here is derived from an EMBL/GenBank/DDBJ whole genome shotgun (WGS) entry which is preliminary data.</text>
</comment>
<organism evidence="2 3">
    <name type="scientific">Penicillium daleae</name>
    <dbReference type="NCBI Taxonomy" id="63821"/>
    <lineage>
        <taxon>Eukaryota</taxon>
        <taxon>Fungi</taxon>
        <taxon>Dikarya</taxon>
        <taxon>Ascomycota</taxon>
        <taxon>Pezizomycotina</taxon>
        <taxon>Eurotiomycetes</taxon>
        <taxon>Eurotiomycetidae</taxon>
        <taxon>Eurotiales</taxon>
        <taxon>Aspergillaceae</taxon>
        <taxon>Penicillium</taxon>
    </lineage>
</organism>
<evidence type="ECO:0000313" key="3">
    <source>
        <dbReference type="Proteomes" id="UP001213681"/>
    </source>
</evidence>
<dbReference type="EMBL" id="JAPVEA010000005">
    <property type="protein sequence ID" value="KAJ5454145.1"/>
    <property type="molecule type" value="Genomic_DNA"/>
</dbReference>
<protein>
    <submittedName>
        <fullName evidence="2">Uncharacterized protein</fullName>
    </submittedName>
</protein>
<reference evidence="2" key="1">
    <citation type="submission" date="2022-12" db="EMBL/GenBank/DDBJ databases">
        <authorList>
            <person name="Petersen C."/>
        </authorList>
    </citation>
    <scope>NUCLEOTIDE SEQUENCE</scope>
    <source>
        <strain evidence="2">IBT 16125</strain>
    </source>
</reference>
<proteinExistence type="predicted"/>
<dbReference type="Pfam" id="PF13668">
    <property type="entry name" value="Ferritin_2"/>
    <property type="match status" value="1"/>
</dbReference>
<dbReference type="AlphaFoldDB" id="A0AAD6C952"/>
<evidence type="ECO:0000256" key="1">
    <source>
        <dbReference type="SAM" id="SignalP"/>
    </source>
</evidence>